<dbReference type="SUPFAM" id="SSF53850">
    <property type="entry name" value="Periplasmic binding protein-like II"/>
    <property type="match status" value="1"/>
</dbReference>
<comment type="subunit">
    <text evidence="5">The complex is composed of two ATP-binding proteins (ModC), two transmembrane proteins (ModB) and a solute-binding protein (ModA).</text>
</comment>
<gene>
    <name evidence="8" type="primary">modA</name>
    <name evidence="8" type="ORF">ZNDK_0821</name>
</gene>
<dbReference type="PANTHER" id="PTHR30632">
    <property type="entry name" value="MOLYBDATE-BINDING PERIPLASMIC PROTEIN"/>
    <property type="match status" value="1"/>
</dbReference>
<feature type="binding site" evidence="6">
    <location>
        <position position="70"/>
    </location>
    <ligand>
        <name>molybdate</name>
        <dbReference type="ChEBI" id="CHEBI:36264"/>
    </ligand>
</feature>
<comment type="caution">
    <text evidence="8">The sequence shown here is derived from an EMBL/GenBank/DDBJ whole genome shotgun (WGS) entry which is preliminary data.</text>
</comment>
<evidence type="ECO:0000256" key="5">
    <source>
        <dbReference type="ARBA" id="ARBA00062515"/>
    </source>
</evidence>
<evidence type="ECO:0000256" key="2">
    <source>
        <dbReference type="ARBA" id="ARBA00022505"/>
    </source>
</evidence>
<dbReference type="Gene3D" id="3.40.190.10">
    <property type="entry name" value="Periplasmic binding protein-like II"/>
    <property type="match status" value="2"/>
</dbReference>
<dbReference type="InterPro" id="IPR050682">
    <property type="entry name" value="ModA/WtpA"/>
</dbReference>
<feature type="binding site" evidence="6">
    <location>
        <position position="176"/>
    </location>
    <ligand>
        <name>molybdate</name>
        <dbReference type="ChEBI" id="CHEBI:36264"/>
    </ligand>
</feature>
<keyword evidence="2 6" id="KW-0500">Molybdenum</keyword>
<sequence>MQKRLTCRMLCVAALGVALLWSFAAPRSAAAAEEMTISAAASLTNAFTELKTQFEKAHPGLTVNVNFAASNPLLKQLQEGAPVDVFASADQATMDKAVESKVVDKKTRKNFALNDLVLIVPADSPKPAVLADIGKFSRIAVGKPESVPAGRYAREALTSAKLWEGLQSKVITGNSVRQVLDYVARGEVDAGFVYATDARQLADKVDVVMTLSGHTPVLYPIAVATTGKNPKMGQSFADYVLSSEGQAVLTKYGFSKP</sequence>
<keyword evidence="4 7" id="KW-0732">Signal</keyword>
<dbReference type="InterPro" id="IPR005950">
    <property type="entry name" value="ModA"/>
</dbReference>
<dbReference type="AlphaFoldDB" id="A0A6L2R663"/>
<dbReference type="Pfam" id="PF13531">
    <property type="entry name" value="SBP_bac_11"/>
    <property type="match status" value="1"/>
</dbReference>
<feature type="chain" id="PRO_5026875570" evidence="7">
    <location>
        <begin position="25"/>
        <end position="257"/>
    </location>
</feature>
<feature type="signal peptide" evidence="7">
    <location>
        <begin position="1"/>
        <end position="24"/>
    </location>
</feature>
<protein>
    <submittedName>
        <fullName evidence="8">Molybdate ABC transporter substrate-binding protein</fullName>
    </submittedName>
</protein>
<dbReference type="GO" id="GO:0015689">
    <property type="term" value="P:molybdate ion transport"/>
    <property type="evidence" value="ECO:0007669"/>
    <property type="project" value="InterPro"/>
</dbReference>
<reference evidence="8 9" key="1">
    <citation type="journal article" date="2020" name="ISME J.">
        <title>Parallel Reductive Genome Evolution in Desulfovibrio Ectosymbionts Independently Acquired by Trichonympha Protists in the Termite Gut.</title>
        <authorList>
            <person name="Takeuchi M."/>
            <person name="Kuwahara H."/>
            <person name="Murakami T."/>
            <person name="Takahashi K."/>
            <person name="Kajitani R."/>
            <person name="Toyoda A."/>
            <person name="Itoh T."/>
            <person name="Ohkuma M."/>
            <person name="Hongoh Y."/>
        </authorList>
    </citation>
    <scope>NUCLEOTIDE SEQUENCE [LARGE SCALE GENOMIC DNA]</scope>
    <source>
        <strain evidence="8">ZnDsv-02</strain>
    </source>
</reference>
<comment type="similarity">
    <text evidence="1">Belongs to the bacterial solute-binding protein ModA family.</text>
</comment>
<dbReference type="PIRSF" id="PIRSF004846">
    <property type="entry name" value="ModA"/>
    <property type="match status" value="1"/>
</dbReference>
<dbReference type="NCBIfam" id="TIGR01256">
    <property type="entry name" value="modA"/>
    <property type="match status" value="1"/>
</dbReference>
<evidence type="ECO:0000256" key="6">
    <source>
        <dbReference type="PIRSR" id="PIRSR004846-1"/>
    </source>
</evidence>
<name>A0A6L2R663_9BACT</name>
<feature type="binding site" evidence="6">
    <location>
        <position position="149"/>
    </location>
    <ligand>
        <name>molybdate</name>
        <dbReference type="ChEBI" id="CHEBI:36264"/>
    </ligand>
</feature>
<evidence type="ECO:0000256" key="3">
    <source>
        <dbReference type="ARBA" id="ARBA00022723"/>
    </source>
</evidence>
<dbReference type="EMBL" id="BLLL01000008">
    <property type="protein sequence ID" value="GFH63050.1"/>
    <property type="molecule type" value="Genomic_DNA"/>
</dbReference>
<dbReference type="FunFam" id="3.40.190.10:FF:000035">
    <property type="entry name" value="Molybdate ABC transporter substrate-binding protein"/>
    <property type="match status" value="1"/>
</dbReference>
<evidence type="ECO:0000313" key="9">
    <source>
        <dbReference type="Proteomes" id="UP000505077"/>
    </source>
</evidence>
<keyword evidence="3 6" id="KW-0479">Metal-binding</keyword>
<evidence type="ECO:0000256" key="4">
    <source>
        <dbReference type="ARBA" id="ARBA00022729"/>
    </source>
</evidence>
<feature type="binding site" evidence="6">
    <location>
        <position position="194"/>
    </location>
    <ligand>
        <name>molybdate</name>
        <dbReference type="ChEBI" id="CHEBI:36264"/>
    </ligand>
</feature>
<accession>A0A6L2R663</accession>
<dbReference type="PANTHER" id="PTHR30632:SF0">
    <property type="entry name" value="SULFATE-BINDING PROTEIN"/>
    <property type="match status" value="1"/>
</dbReference>
<feature type="binding site" evidence="6">
    <location>
        <position position="42"/>
    </location>
    <ligand>
        <name>molybdate</name>
        <dbReference type="ChEBI" id="CHEBI:36264"/>
    </ligand>
</feature>
<dbReference type="GO" id="GO:0046872">
    <property type="term" value="F:metal ion binding"/>
    <property type="evidence" value="ECO:0007669"/>
    <property type="project" value="UniProtKB-KW"/>
</dbReference>
<organism evidence="8 9">
    <name type="scientific">Candidatus Desulfovibrio kirbyi</name>
    <dbReference type="NCBI Taxonomy" id="2696086"/>
    <lineage>
        <taxon>Bacteria</taxon>
        <taxon>Pseudomonadati</taxon>
        <taxon>Thermodesulfobacteriota</taxon>
        <taxon>Desulfovibrionia</taxon>
        <taxon>Desulfovibrionales</taxon>
        <taxon>Desulfovibrionaceae</taxon>
        <taxon>Desulfovibrio</taxon>
    </lineage>
</organism>
<evidence type="ECO:0000256" key="7">
    <source>
        <dbReference type="SAM" id="SignalP"/>
    </source>
</evidence>
<dbReference type="GO" id="GO:0030973">
    <property type="term" value="F:molybdate ion binding"/>
    <property type="evidence" value="ECO:0007669"/>
    <property type="project" value="TreeGrafter"/>
</dbReference>
<evidence type="ECO:0000256" key="1">
    <source>
        <dbReference type="ARBA" id="ARBA00009175"/>
    </source>
</evidence>
<dbReference type="Proteomes" id="UP000505077">
    <property type="component" value="Unassembled WGS sequence"/>
</dbReference>
<dbReference type="GO" id="GO:1901359">
    <property type="term" value="F:tungstate binding"/>
    <property type="evidence" value="ECO:0007669"/>
    <property type="project" value="UniProtKB-ARBA"/>
</dbReference>
<evidence type="ECO:0000313" key="8">
    <source>
        <dbReference type="EMBL" id="GFH63050.1"/>
    </source>
</evidence>
<proteinExistence type="inferred from homology"/>